<dbReference type="Proteomes" id="UP000036987">
    <property type="component" value="Unassembled WGS sequence"/>
</dbReference>
<dbReference type="PANTHER" id="PTHR47991">
    <property type="entry name" value="OXOGLUTARATE/IRON-DEPENDENT DIOXYGENASE"/>
    <property type="match status" value="1"/>
</dbReference>
<dbReference type="SUPFAM" id="SSF51197">
    <property type="entry name" value="Clavaminate synthase-like"/>
    <property type="match status" value="1"/>
</dbReference>
<evidence type="ECO:0000256" key="4">
    <source>
        <dbReference type="ARBA" id="ARBA00023004"/>
    </source>
</evidence>
<evidence type="ECO:0000256" key="5">
    <source>
        <dbReference type="RuleBase" id="RU003682"/>
    </source>
</evidence>
<dbReference type="STRING" id="29655.A0A0K9PCN6"/>
<evidence type="ECO:0000256" key="3">
    <source>
        <dbReference type="ARBA" id="ARBA00023002"/>
    </source>
</evidence>
<proteinExistence type="inferred from homology"/>
<evidence type="ECO:0000313" key="7">
    <source>
        <dbReference type="EMBL" id="KMZ66721.1"/>
    </source>
</evidence>
<reference evidence="8" key="1">
    <citation type="journal article" date="2016" name="Nature">
        <title>The genome of the seagrass Zostera marina reveals angiosperm adaptation to the sea.</title>
        <authorList>
            <person name="Olsen J.L."/>
            <person name="Rouze P."/>
            <person name="Verhelst B."/>
            <person name="Lin Y.-C."/>
            <person name="Bayer T."/>
            <person name="Collen J."/>
            <person name="Dattolo E."/>
            <person name="De Paoli E."/>
            <person name="Dittami S."/>
            <person name="Maumus F."/>
            <person name="Michel G."/>
            <person name="Kersting A."/>
            <person name="Lauritano C."/>
            <person name="Lohaus R."/>
            <person name="Toepel M."/>
            <person name="Tonon T."/>
            <person name="Vanneste K."/>
            <person name="Amirebrahimi M."/>
            <person name="Brakel J."/>
            <person name="Bostroem C."/>
            <person name="Chovatia M."/>
            <person name="Grimwood J."/>
            <person name="Jenkins J.W."/>
            <person name="Jueterbock A."/>
            <person name="Mraz A."/>
            <person name="Stam W.T."/>
            <person name="Tice H."/>
            <person name="Bornberg-Bauer E."/>
            <person name="Green P.J."/>
            <person name="Pearson G.A."/>
            <person name="Procaccini G."/>
            <person name="Duarte C.M."/>
            <person name="Schmutz J."/>
            <person name="Reusch T.B.H."/>
            <person name="Van de Peer Y."/>
        </authorList>
    </citation>
    <scope>NUCLEOTIDE SEQUENCE [LARGE SCALE GENOMIC DNA]</scope>
    <source>
        <strain evidence="8">cv. Finnish</strain>
    </source>
</reference>
<dbReference type="GO" id="GO:0046872">
    <property type="term" value="F:metal ion binding"/>
    <property type="evidence" value="ECO:0007669"/>
    <property type="project" value="UniProtKB-KW"/>
</dbReference>
<dbReference type="InterPro" id="IPR044861">
    <property type="entry name" value="IPNS-like_FE2OG_OXY"/>
</dbReference>
<dbReference type="InterPro" id="IPR050295">
    <property type="entry name" value="Plant_2OG-oxidoreductases"/>
</dbReference>
<evidence type="ECO:0000313" key="8">
    <source>
        <dbReference type="Proteomes" id="UP000036987"/>
    </source>
</evidence>
<keyword evidence="8" id="KW-1185">Reference proteome</keyword>
<dbReference type="OMA" id="HYAHPLC"/>
<dbReference type="EMBL" id="LFYR01000958">
    <property type="protein sequence ID" value="KMZ66721.1"/>
    <property type="molecule type" value="Genomic_DNA"/>
</dbReference>
<dbReference type="AlphaFoldDB" id="A0A0K9PCN6"/>
<comment type="similarity">
    <text evidence="1 5">Belongs to the iron/ascorbate-dependent oxidoreductase family.</text>
</comment>
<dbReference type="Gene3D" id="2.60.120.330">
    <property type="entry name" value="B-lactam Antibiotic, Isopenicillin N Synthase, Chain"/>
    <property type="match status" value="1"/>
</dbReference>
<keyword evidence="3 5" id="KW-0560">Oxidoreductase</keyword>
<dbReference type="Pfam" id="PF03171">
    <property type="entry name" value="2OG-FeII_Oxy"/>
    <property type="match status" value="1"/>
</dbReference>
<name>A0A0K9PCN6_ZOSMR</name>
<keyword evidence="4 5" id="KW-0408">Iron</keyword>
<organism evidence="7 8">
    <name type="scientific">Zostera marina</name>
    <name type="common">Eelgrass</name>
    <dbReference type="NCBI Taxonomy" id="29655"/>
    <lineage>
        <taxon>Eukaryota</taxon>
        <taxon>Viridiplantae</taxon>
        <taxon>Streptophyta</taxon>
        <taxon>Embryophyta</taxon>
        <taxon>Tracheophyta</taxon>
        <taxon>Spermatophyta</taxon>
        <taxon>Magnoliopsida</taxon>
        <taxon>Liliopsida</taxon>
        <taxon>Zosteraceae</taxon>
        <taxon>Zostera</taxon>
    </lineage>
</organism>
<dbReference type="InterPro" id="IPR027443">
    <property type="entry name" value="IPNS-like_sf"/>
</dbReference>
<comment type="caution">
    <text evidence="7">The sequence shown here is derived from an EMBL/GenBank/DDBJ whole genome shotgun (WGS) entry which is preliminary data.</text>
</comment>
<keyword evidence="2 5" id="KW-0479">Metal-binding</keyword>
<evidence type="ECO:0000256" key="2">
    <source>
        <dbReference type="ARBA" id="ARBA00022723"/>
    </source>
</evidence>
<dbReference type="PROSITE" id="PS51471">
    <property type="entry name" value="FE2OG_OXY"/>
    <property type="match status" value="1"/>
</dbReference>
<protein>
    <recommendedName>
        <fullName evidence="6">Fe2OG dioxygenase domain-containing protein</fullName>
    </recommendedName>
</protein>
<sequence length="323" mass="36739">MAKVFCAVLITQPSCCSQRVPVIDLSLLQCSDVTKRSVVVKQIGAVCRQLGYFQIANHGIDTNIRRDALDAASGFFKQPLEEKANLESDDFRKPVRYCTNSVEGVANVRTMLKHYAHPPTKWVHLWPINPTDYREKMKTYAIQVRKVALQTLEAIFESLSLRSNLESQDYDHEGIQMMVMNNYKKGPGLDVSNIGLEPHTDYSCITIILQTCQGLEVMGRRGWMAVPHNQETLHVHIGDQVEILSNGQYKSLKHRVILNRNTNRISISSIHCLPMEKKVSTAEQLVDESNPKRYRESSFNDLLDYLSSEKFNGGSFLDTLRIH</sequence>
<evidence type="ECO:0000256" key="1">
    <source>
        <dbReference type="ARBA" id="ARBA00008056"/>
    </source>
</evidence>
<accession>A0A0K9PCN6</accession>
<feature type="domain" description="Fe2OG dioxygenase" evidence="6">
    <location>
        <begin position="171"/>
        <end position="273"/>
    </location>
</feature>
<dbReference type="GO" id="GO:0016491">
    <property type="term" value="F:oxidoreductase activity"/>
    <property type="evidence" value="ECO:0007669"/>
    <property type="project" value="UniProtKB-KW"/>
</dbReference>
<dbReference type="OrthoDB" id="627829at2759"/>
<evidence type="ECO:0000259" key="6">
    <source>
        <dbReference type="PROSITE" id="PS51471"/>
    </source>
</evidence>
<dbReference type="InterPro" id="IPR005123">
    <property type="entry name" value="Oxoglu/Fe-dep_dioxygenase_dom"/>
</dbReference>
<gene>
    <name evidence="7" type="ORF">ZOSMA_28G00810</name>
</gene>
<dbReference type="InterPro" id="IPR026992">
    <property type="entry name" value="DIOX_N"/>
</dbReference>
<dbReference type="Pfam" id="PF14226">
    <property type="entry name" value="DIOX_N"/>
    <property type="match status" value="1"/>
</dbReference>